<protein>
    <recommendedName>
        <fullName evidence="4">Probable multidrug resistance protein NorM</fullName>
    </recommendedName>
    <alternativeName>
        <fullName evidence="12">Multidrug-efflux transporter</fullName>
    </alternativeName>
</protein>
<keyword evidence="15" id="KW-1185">Reference proteome</keyword>
<evidence type="ECO:0000256" key="10">
    <source>
        <dbReference type="ARBA" id="ARBA00023065"/>
    </source>
</evidence>
<evidence type="ECO:0000256" key="9">
    <source>
        <dbReference type="ARBA" id="ARBA00022989"/>
    </source>
</evidence>
<keyword evidence="10" id="KW-0406">Ion transport</keyword>
<comment type="function">
    <text evidence="1">Multidrug efflux pump.</text>
</comment>
<dbReference type="PIRSF" id="PIRSF006603">
    <property type="entry name" value="DinF"/>
    <property type="match status" value="1"/>
</dbReference>
<dbReference type="RefSeq" id="WP_092589348.1">
    <property type="nucleotide sequence ID" value="NZ_FMWL01000002.1"/>
</dbReference>
<evidence type="ECO:0000256" key="11">
    <source>
        <dbReference type="ARBA" id="ARBA00023136"/>
    </source>
</evidence>
<feature type="transmembrane region" description="Helical" evidence="13">
    <location>
        <begin position="319"/>
        <end position="340"/>
    </location>
</feature>
<evidence type="ECO:0000313" key="15">
    <source>
        <dbReference type="Proteomes" id="UP000199208"/>
    </source>
</evidence>
<accession>A0A1G5RSJ7</accession>
<feature type="transmembrane region" description="Helical" evidence="13">
    <location>
        <begin position="389"/>
        <end position="410"/>
    </location>
</feature>
<evidence type="ECO:0000256" key="13">
    <source>
        <dbReference type="SAM" id="Phobius"/>
    </source>
</evidence>
<dbReference type="GO" id="GO:0042910">
    <property type="term" value="F:xenobiotic transmembrane transporter activity"/>
    <property type="evidence" value="ECO:0007669"/>
    <property type="project" value="InterPro"/>
</dbReference>
<name>A0A1G5RSJ7_9FIRM</name>
<evidence type="ECO:0000256" key="12">
    <source>
        <dbReference type="ARBA" id="ARBA00031636"/>
    </source>
</evidence>
<feature type="transmembrane region" description="Helical" evidence="13">
    <location>
        <begin position="50"/>
        <end position="73"/>
    </location>
</feature>
<evidence type="ECO:0000256" key="2">
    <source>
        <dbReference type="ARBA" id="ARBA00004651"/>
    </source>
</evidence>
<keyword evidence="6" id="KW-0050">Antiport</keyword>
<feature type="transmembrane region" description="Helical" evidence="13">
    <location>
        <begin position="164"/>
        <end position="187"/>
    </location>
</feature>
<dbReference type="InterPro" id="IPR048279">
    <property type="entry name" value="MdtK-like"/>
</dbReference>
<gene>
    <name evidence="14" type="ORF">SAMN03080599_00547</name>
</gene>
<dbReference type="InterPro" id="IPR050222">
    <property type="entry name" value="MATE_MdtK"/>
</dbReference>
<feature type="transmembrane region" description="Helical" evidence="13">
    <location>
        <begin position="416"/>
        <end position="436"/>
    </location>
</feature>
<dbReference type="PANTHER" id="PTHR43298">
    <property type="entry name" value="MULTIDRUG RESISTANCE PROTEIN NORM-RELATED"/>
    <property type="match status" value="1"/>
</dbReference>
<evidence type="ECO:0000256" key="1">
    <source>
        <dbReference type="ARBA" id="ARBA00003408"/>
    </source>
</evidence>
<keyword evidence="7" id="KW-1003">Cell membrane</keyword>
<dbReference type="NCBIfam" id="TIGR00797">
    <property type="entry name" value="matE"/>
    <property type="match status" value="1"/>
</dbReference>
<dbReference type="Proteomes" id="UP000199208">
    <property type="component" value="Unassembled WGS sequence"/>
</dbReference>
<comment type="subcellular location">
    <subcellularLocation>
        <location evidence="2">Cell membrane</location>
        <topology evidence="2">Multi-pass membrane protein</topology>
    </subcellularLocation>
</comment>
<evidence type="ECO:0000256" key="7">
    <source>
        <dbReference type="ARBA" id="ARBA00022475"/>
    </source>
</evidence>
<keyword evidence="8 13" id="KW-0812">Transmembrane</keyword>
<dbReference type="InterPro" id="IPR002528">
    <property type="entry name" value="MATE_fam"/>
</dbReference>
<feature type="transmembrane region" description="Helical" evidence="13">
    <location>
        <begin position="131"/>
        <end position="152"/>
    </location>
</feature>
<feature type="transmembrane region" description="Helical" evidence="13">
    <location>
        <begin position="12"/>
        <end position="30"/>
    </location>
</feature>
<dbReference type="GO" id="GO:0005886">
    <property type="term" value="C:plasma membrane"/>
    <property type="evidence" value="ECO:0007669"/>
    <property type="project" value="UniProtKB-SubCell"/>
</dbReference>
<dbReference type="AlphaFoldDB" id="A0A1G5RSJ7"/>
<sequence>MTKKKTTTQNIVSLSLPAIIDMSFDTLLGMADTLMISWMIGNAALSASGFVNQIIFTLIFVFTAFNTGGTALISRSFGEGNYTRLNKTVSEVVFLNLLLGLLITAACYIFKDQIFSIFETSEEVQLYIGRYFKWIGLSILPMFLSFSFAASLRGSGNTSTPMKITLIANLFNIAGNYILIKGLFFFSPLGIEGAAIATLAARWLTVAMYAAILLDLRKKVHLHLKDMLPTKAIFAPLFRISFPGAVEQALIQGSFIAVNVIISTLDTTSEAAYRILINLESISYMPAVGISIAAATLTGKALGENDPEAAYLTGKQSTFLGLSWGVFMAAMFLLFLNLWPRLFTSDQGVINAIIPVLVLSAFLQPFLNAMLVMSGVLRGSGNTRIVMQLSFLRVWLFNVPLAFILIRLLGFDLKGAWYAELISYALFCIVMFAKLMQRKWTEIKI</sequence>
<reference evidence="14 15" key="1">
    <citation type="submission" date="2016-10" db="EMBL/GenBank/DDBJ databases">
        <authorList>
            <person name="de Groot N.N."/>
        </authorList>
    </citation>
    <scope>NUCLEOTIDE SEQUENCE [LARGE SCALE GENOMIC DNA]</scope>
    <source>
        <strain evidence="14 15">DSM 2784</strain>
    </source>
</reference>
<dbReference type="PANTHER" id="PTHR43298:SF2">
    <property type="entry name" value="FMN_FAD EXPORTER YEEO-RELATED"/>
    <property type="match status" value="1"/>
</dbReference>
<keyword evidence="9 13" id="KW-1133">Transmembrane helix</keyword>
<dbReference type="Pfam" id="PF01554">
    <property type="entry name" value="MatE"/>
    <property type="match status" value="2"/>
</dbReference>
<feature type="transmembrane region" description="Helical" evidence="13">
    <location>
        <begin position="93"/>
        <end position="111"/>
    </location>
</feature>
<proteinExistence type="inferred from homology"/>
<organism evidence="14 15">
    <name type="scientific">Acidaminobacter hydrogenoformans DSM 2784</name>
    <dbReference type="NCBI Taxonomy" id="1120920"/>
    <lineage>
        <taxon>Bacteria</taxon>
        <taxon>Bacillati</taxon>
        <taxon>Bacillota</taxon>
        <taxon>Clostridia</taxon>
        <taxon>Peptostreptococcales</taxon>
        <taxon>Acidaminobacteraceae</taxon>
        <taxon>Acidaminobacter</taxon>
    </lineage>
</organism>
<feature type="transmembrane region" description="Helical" evidence="13">
    <location>
        <begin position="193"/>
        <end position="216"/>
    </location>
</feature>
<dbReference type="EMBL" id="FMWL01000002">
    <property type="protein sequence ID" value="SCZ77062.1"/>
    <property type="molecule type" value="Genomic_DNA"/>
</dbReference>
<dbReference type="CDD" id="cd13137">
    <property type="entry name" value="MATE_NorM_like"/>
    <property type="match status" value="1"/>
</dbReference>
<evidence type="ECO:0000256" key="6">
    <source>
        <dbReference type="ARBA" id="ARBA00022449"/>
    </source>
</evidence>
<dbReference type="GO" id="GO:0015297">
    <property type="term" value="F:antiporter activity"/>
    <property type="evidence" value="ECO:0007669"/>
    <property type="project" value="UniProtKB-KW"/>
</dbReference>
<evidence type="ECO:0000256" key="3">
    <source>
        <dbReference type="ARBA" id="ARBA00010199"/>
    </source>
</evidence>
<keyword evidence="5" id="KW-0813">Transport</keyword>
<keyword evidence="11 13" id="KW-0472">Membrane</keyword>
<dbReference type="OrthoDB" id="62420at2"/>
<evidence type="ECO:0000256" key="5">
    <source>
        <dbReference type="ARBA" id="ARBA00022448"/>
    </source>
</evidence>
<evidence type="ECO:0000256" key="8">
    <source>
        <dbReference type="ARBA" id="ARBA00022692"/>
    </source>
</evidence>
<dbReference type="GO" id="GO:0006811">
    <property type="term" value="P:monoatomic ion transport"/>
    <property type="evidence" value="ECO:0007669"/>
    <property type="project" value="UniProtKB-KW"/>
</dbReference>
<feature type="transmembrane region" description="Helical" evidence="13">
    <location>
        <begin position="352"/>
        <end position="377"/>
    </location>
</feature>
<evidence type="ECO:0000256" key="4">
    <source>
        <dbReference type="ARBA" id="ARBA00020268"/>
    </source>
</evidence>
<dbReference type="STRING" id="1120920.SAMN03080599_00547"/>
<evidence type="ECO:0000313" key="14">
    <source>
        <dbReference type="EMBL" id="SCZ77062.1"/>
    </source>
</evidence>
<comment type="similarity">
    <text evidence="3">Belongs to the multi antimicrobial extrusion (MATE) (TC 2.A.66.1) family.</text>
</comment>